<accession>A0A0S4TWA7</accession>
<proteinExistence type="predicted"/>
<protein>
    <recommendedName>
        <fullName evidence="2">DUF3617 family protein</fullName>
    </recommendedName>
</protein>
<sequence length="182" mass="19548">MCTIEPVAQRQDCSYDARQTTNTVGTTNMKPWVSGALLAGLALCAHAQEVKPGLWEGKASYTANGQPFVIQDEHGRPKSTLVSKRCLAGKDAGDVRTMMERDLLKDMPGCRLSRWGYALGMLKVTVSCDASARGGAATLEGSGPLSADRYDISGEGRGQNPQFGPMHLGFRYQGRYVGACKS</sequence>
<evidence type="ECO:0000313" key="1">
    <source>
        <dbReference type="EMBL" id="CUV14033.1"/>
    </source>
</evidence>
<dbReference type="EMBL" id="LN899819">
    <property type="protein sequence ID" value="CUV14033.1"/>
    <property type="molecule type" value="Genomic_DNA"/>
</dbReference>
<gene>
    <name evidence="1" type="ORF">RUN39_v1_680037</name>
</gene>
<evidence type="ECO:0008006" key="2">
    <source>
        <dbReference type="Google" id="ProtNLM"/>
    </source>
</evidence>
<organism evidence="1">
    <name type="scientific">Ralstonia solanacearum</name>
    <name type="common">Pseudomonas solanacearum</name>
    <dbReference type="NCBI Taxonomy" id="305"/>
    <lineage>
        <taxon>Bacteria</taxon>
        <taxon>Pseudomonadati</taxon>
        <taxon>Pseudomonadota</taxon>
        <taxon>Betaproteobacteria</taxon>
        <taxon>Burkholderiales</taxon>
        <taxon>Burkholderiaceae</taxon>
        <taxon>Ralstonia</taxon>
        <taxon>Ralstonia solanacearum species complex</taxon>
    </lineage>
</organism>
<name>A0A0S4TWA7_RALSL</name>
<reference evidence="1" key="1">
    <citation type="submission" date="2015-10" db="EMBL/GenBank/DDBJ databases">
        <authorList>
            <person name="Gilbert D.G."/>
        </authorList>
    </citation>
    <scope>NUCLEOTIDE SEQUENCE</scope>
    <source>
        <strain evidence="1">Phyl III-seqv23</strain>
    </source>
</reference>
<dbReference type="InterPro" id="IPR022061">
    <property type="entry name" value="DUF3617"/>
</dbReference>
<dbReference type="Pfam" id="PF12276">
    <property type="entry name" value="DUF3617"/>
    <property type="match status" value="1"/>
</dbReference>
<dbReference type="AlphaFoldDB" id="A0A0S4TWA7"/>